<evidence type="ECO:0000313" key="2">
    <source>
        <dbReference type="Proteomes" id="UP000285517"/>
    </source>
</evidence>
<dbReference type="OrthoDB" id="1095019at2"/>
<dbReference type="AlphaFoldDB" id="A0A410G2A3"/>
<accession>A0A410G2A3</accession>
<name>A0A410G2A3_9FLAO</name>
<evidence type="ECO:0000313" key="1">
    <source>
        <dbReference type="EMBL" id="QAA81418.1"/>
    </source>
</evidence>
<reference evidence="1 2" key="1">
    <citation type="submission" date="2019-01" db="EMBL/GenBank/DDBJ databases">
        <title>Complete genome sequencing of Aequorivita sp. H23M31.</title>
        <authorList>
            <person name="Bae J.-W."/>
        </authorList>
    </citation>
    <scope>NUCLEOTIDE SEQUENCE [LARGE SCALE GENOMIC DNA]</scope>
    <source>
        <strain evidence="1 2">H23M31</strain>
    </source>
</reference>
<dbReference type="KEGG" id="aev:EI546_06595"/>
<keyword evidence="2" id="KW-1185">Reference proteome</keyword>
<gene>
    <name evidence="1" type="ORF">EI546_06595</name>
</gene>
<protein>
    <submittedName>
        <fullName evidence="1">Uncharacterized protein</fullName>
    </submittedName>
</protein>
<dbReference type="Proteomes" id="UP000285517">
    <property type="component" value="Chromosome"/>
</dbReference>
<proteinExistence type="predicted"/>
<organism evidence="1 2">
    <name type="scientific">Aequorivita ciconiae</name>
    <dbReference type="NCBI Taxonomy" id="2494375"/>
    <lineage>
        <taxon>Bacteria</taxon>
        <taxon>Pseudomonadati</taxon>
        <taxon>Bacteroidota</taxon>
        <taxon>Flavobacteriia</taxon>
        <taxon>Flavobacteriales</taxon>
        <taxon>Flavobacteriaceae</taxon>
        <taxon>Aequorivita</taxon>
    </lineage>
</organism>
<dbReference type="EMBL" id="CP034951">
    <property type="protein sequence ID" value="QAA81418.1"/>
    <property type="molecule type" value="Genomic_DNA"/>
</dbReference>
<dbReference type="RefSeq" id="WP_128249806.1">
    <property type="nucleotide sequence ID" value="NZ_CP034951.1"/>
</dbReference>
<sequence length="93" mass="10658">MKDFLLDTDNDIQFDANGELVMGESEMQEVGLILQLNQGELKSAPMLGASLFQLMKSKEKRSLVEERIRLHLAMDGKDYNAIKEFLRTKQLIK</sequence>